<gene>
    <name evidence="5" type="ORF">RAN89_11010</name>
</gene>
<keyword evidence="6" id="KW-1185">Reference proteome</keyword>
<dbReference type="SUPFAM" id="SSF55073">
    <property type="entry name" value="Nucleotide cyclase"/>
    <property type="match status" value="1"/>
</dbReference>
<comment type="catalytic activity">
    <reaction evidence="2">
        <text>2 GTP = 3',3'-c-di-GMP + 2 diphosphate</text>
        <dbReference type="Rhea" id="RHEA:24898"/>
        <dbReference type="ChEBI" id="CHEBI:33019"/>
        <dbReference type="ChEBI" id="CHEBI:37565"/>
        <dbReference type="ChEBI" id="CHEBI:58805"/>
        <dbReference type="EC" id="2.7.7.65"/>
    </reaction>
</comment>
<dbReference type="InterPro" id="IPR029787">
    <property type="entry name" value="Nucleotide_cyclase"/>
</dbReference>
<dbReference type="NCBIfam" id="TIGR00254">
    <property type="entry name" value="GGDEF"/>
    <property type="match status" value="1"/>
</dbReference>
<accession>A0ABZ0AXJ5</accession>
<dbReference type="EMBL" id="CP132507">
    <property type="protein sequence ID" value="WNO03454.1"/>
    <property type="molecule type" value="Genomic_DNA"/>
</dbReference>
<reference evidence="5 6" key="1">
    <citation type="submission" date="2023-08" db="EMBL/GenBank/DDBJ databases">
        <title>Rhodoferax potami sp. nov. and Rhodoferax mekongensis sp. nov., isolated from the Mekong River in Thailand.</title>
        <authorList>
            <person name="Kitikhun S."/>
            <person name="Charoenyingcharoen P."/>
            <person name="Siriarchawattana P."/>
            <person name="Likhitrattanapisal S."/>
            <person name="Nilsakha T."/>
            <person name="Chanpet A."/>
            <person name="Rattanawaree P."/>
            <person name="Ingsriswang S."/>
        </authorList>
    </citation>
    <scope>NUCLEOTIDE SEQUENCE [LARGE SCALE GENOMIC DNA]</scope>
    <source>
        <strain evidence="5 6">TBRC 17307</strain>
    </source>
</reference>
<dbReference type="InterPro" id="IPR029016">
    <property type="entry name" value="GAF-like_dom_sf"/>
</dbReference>
<keyword evidence="5" id="KW-0687">Ribonucleoprotein</keyword>
<evidence type="ECO:0000313" key="6">
    <source>
        <dbReference type="Proteomes" id="UP001302257"/>
    </source>
</evidence>
<dbReference type="CDD" id="cd01949">
    <property type="entry name" value="GGDEF"/>
    <property type="match status" value="1"/>
</dbReference>
<dbReference type="GO" id="GO:0005840">
    <property type="term" value="C:ribosome"/>
    <property type="evidence" value="ECO:0007669"/>
    <property type="project" value="UniProtKB-KW"/>
</dbReference>
<dbReference type="RefSeq" id="WP_313866351.1">
    <property type="nucleotide sequence ID" value="NZ_CP132507.1"/>
</dbReference>
<feature type="domain" description="GGDEF" evidence="4">
    <location>
        <begin position="267"/>
        <end position="393"/>
    </location>
</feature>
<dbReference type="InterPro" id="IPR043128">
    <property type="entry name" value="Rev_trsase/Diguanyl_cyclase"/>
</dbReference>
<dbReference type="Pfam" id="PF01590">
    <property type="entry name" value="GAF"/>
    <property type="match status" value="1"/>
</dbReference>
<dbReference type="GO" id="GO:0052621">
    <property type="term" value="F:diguanylate cyclase activity"/>
    <property type="evidence" value="ECO:0007669"/>
    <property type="project" value="UniProtKB-EC"/>
</dbReference>
<proteinExistence type="predicted"/>
<evidence type="ECO:0000256" key="3">
    <source>
        <dbReference type="SAM" id="Phobius"/>
    </source>
</evidence>
<dbReference type="Proteomes" id="UP001302257">
    <property type="component" value="Chromosome"/>
</dbReference>
<keyword evidence="5" id="KW-0808">Transferase</keyword>
<feature type="transmembrane region" description="Helical" evidence="3">
    <location>
        <begin position="7"/>
        <end position="27"/>
    </location>
</feature>
<dbReference type="InterPro" id="IPR050469">
    <property type="entry name" value="Diguanylate_Cyclase"/>
</dbReference>
<organism evidence="5 6">
    <name type="scientific">Rhodoferax mekongensis</name>
    <dbReference type="NCBI Taxonomy" id="3068341"/>
    <lineage>
        <taxon>Bacteria</taxon>
        <taxon>Pseudomonadati</taxon>
        <taxon>Pseudomonadota</taxon>
        <taxon>Betaproteobacteria</taxon>
        <taxon>Burkholderiales</taxon>
        <taxon>Comamonadaceae</taxon>
        <taxon>Rhodoferax</taxon>
    </lineage>
</organism>
<evidence type="ECO:0000313" key="5">
    <source>
        <dbReference type="EMBL" id="WNO03454.1"/>
    </source>
</evidence>
<dbReference type="PROSITE" id="PS50887">
    <property type="entry name" value="GGDEF"/>
    <property type="match status" value="1"/>
</dbReference>
<name>A0ABZ0AXJ5_9BURK</name>
<keyword evidence="3" id="KW-0812">Transmembrane</keyword>
<protein>
    <recommendedName>
        <fullName evidence="1">diguanylate cyclase</fullName>
        <ecNumber evidence="1">2.7.7.65</ecNumber>
    </recommendedName>
</protein>
<feature type="transmembrane region" description="Helical" evidence="3">
    <location>
        <begin position="39"/>
        <end position="57"/>
    </location>
</feature>
<keyword evidence="5" id="KW-0689">Ribosomal protein</keyword>
<dbReference type="PROSITE" id="PS51257">
    <property type="entry name" value="PROKAR_LIPOPROTEIN"/>
    <property type="match status" value="1"/>
</dbReference>
<dbReference type="InterPro" id="IPR003018">
    <property type="entry name" value="GAF"/>
</dbReference>
<dbReference type="InterPro" id="IPR000160">
    <property type="entry name" value="GGDEF_dom"/>
</dbReference>
<dbReference type="SMART" id="SM00267">
    <property type="entry name" value="GGDEF"/>
    <property type="match status" value="1"/>
</dbReference>
<evidence type="ECO:0000256" key="1">
    <source>
        <dbReference type="ARBA" id="ARBA00012528"/>
    </source>
</evidence>
<dbReference type="Gene3D" id="3.30.450.40">
    <property type="match status" value="1"/>
</dbReference>
<dbReference type="Gene3D" id="3.30.70.270">
    <property type="match status" value="1"/>
</dbReference>
<keyword evidence="3" id="KW-1133">Transmembrane helix</keyword>
<evidence type="ECO:0000256" key="2">
    <source>
        <dbReference type="ARBA" id="ARBA00034247"/>
    </source>
</evidence>
<dbReference type="SUPFAM" id="SSF55781">
    <property type="entry name" value="GAF domain-like"/>
    <property type="match status" value="1"/>
</dbReference>
<dbReference type="PANTHER" id="PTHR45138">
    <property type="entry name" value="REGULATORY COMPONENTS OF SENSORY TRANSDUCTION SYSTEM"/>
    <property type="match status" value="1"/>
</dbReference>
<dbReference type="Pfam" id="PF00990">
    <property type="entry name" value="GGDEF"/>
    <property type="match status" value="1"/>
</dbReference>
<keyword evidence="3" id="KW-0472">Membrane</keyword>
<dbReference type="PANTHER" id="PTHR45138:SF9">
    <property type="entry name" value="DIGUANYLATE CYCLASE DGCM-RELATED"/>
    <property type="match status" value="1"/>
</dbReference>
<sequence>MQGHKAVVWTGSAFAAAGLACFFVFSWHDGASKPLAIEVALLVGLLCGVLTFLVLRLRDVNESSRKLGLIAAMNVQVNRDILLNEDLGLIYANILGYLFRIFNEATTGSILKLGDDGHLTFVASKGFSDEFVGKFRLRLEDSFLYQVTQGNFKEARLITATDFEDVATVIKPDDWRYQSVISAPIFVGDRLFGLLNLDSSIASTYDQKDLEIVERFRAQIEVVLLARERYSANIKRYQVDALSGLATRHYFEDQLAVALERAARYQERVVIGLFDVDGLKQVNDTQGHLAGDQLIAHFAQVLRKSARNSDIVGRLGGDEFVACYPMAKATAIERTIQEIRKQLRLNPILTGGGALLVPEFSFGLASFPEDGSTVEALLGLADQRMYAMKQAAH</sequence>
<keyword evidence="5" id="KW-0548">Nucleotidyltransferase</keyword>
<evidence type="ECO:0000259" key="4">
    <source>
        <dbReference type="PROSITE" id="PS50887"/>
    </source>
</evidence>
<dbReference type="EC" id="2.7.7.65" evidence="1"/>